<evidence type="ECO:0000256" key="4">
    <source>
        <dbReference type="ARBA" id="ARBA00023186"/>
    </source>
</evidence>
<gene>
    <name evidence="7" type="ORF">TTEB3V08_LOCUS10991</name>
</gene>
<feature type="coiled-coil region" evidence="6">
    <location>
        <begin position="20"/>
        <end position="51"/>
    </location>
</feature>
<dbReference type="InterPro" id="IPR052094">
    <property type="entry name" value="Pre-mRNA-splicing_ERAD"/>
</dbReference>
<dbReference type="PANTHER" id="PTHR44313:SF1">
    <property type="entry name" value="DNAJ HOMOLOG SUBFAMILY C MEMBER 17"/>
    <property type="match status" value="1"/>
</dbReference>
<comment type="subcellular location">
    <subcellularLocation>
        <location evidence="2">Cytoplasm</location>
    </subcellularLocation>
    <subcellularLocation>
        <location evidence="1">Nucleus</location>
    </subcellularLocation>
</comment>
<evidence type="ECO:0000313" key="7">
    <source>
        <dbReference type="EMBL" id="CAD7463105.1"/>
    </source>
</evidence>
<dbReference type="GO" id="GO:0000390">
    <property type="term" value="P:spliceosomal complex disassembly"/>
    <property type="evidence" value="ECO:0007669"/>
    <property type="project" value="TreeGrafter"/>
</dbReference>
<evidence type="ECO:0000256" key="1">
    <source>
        <dbReference type="ARBA" id="ARBA00004123"/>
    </source>
</evidence>
<keyword evidence="4" id="KW-0143">Chaperone</keyword>
<evidence type="ECO:0000256" key="5">
    <source>
        <dbReference type="ARBA" id="ARBA00023242"/>
    </source>
</evidence>
<evidence type="ECO:0000256" key="3">
    <source>
        <dbReference type="ARBA" id="ARBA00022490"/>
    </source>
</evidence>
<keyword evidence="3" id="KW-0963">Cytoplasm</keyword>
<protein>
    <submittedName>
        <fullName evidence="7">Uncharacterized protein</fullName>
    </submittedName>
</protein>
<sequence length="160" mass="18616">MKHIAFRFREAAYDNVLNAKRAAKLRRQSLNSRFKKLRDDLEAREKKAEEAAKYNKHTNIGPRTCEEILKAEIERLRKEGSREVEAEVELVNQQVLKEHLNPQFTTSPHEGLSCRLKVQWKLTKDDPENSGYSRKELLDIFSKINLTRAHENDGKSVTLS</sequence>
<evidence type="ECO:0000256" key="2">
    <source>
        <dbReference type="ARBA" id="ARBA00004496"/>
    </source>
</evidence>
<dbReference type="PANTHER" id="PTHR44313">
    <property type="entry name" value="DNAJ HOMOLOG SUBFAMILY C MEMBER 17"/>
    <property type="match status" value="1"/>
</dbReference>
<dbReference type="AlphaFoldDB" id="A0A7R9P0P9"/>
<name>A0A7R9P0P9_9NEOP</name>
<proteinExistence type="predicted"/>
<keyword evidence="5" id="KW-0539">Nucleus</keyword>
<accession>A0A7R9P0P9</accession>
<organism evidence="7">
    <name type="scientific">Timema tahoe</name>
    <dbReference type="NCBI Taxonomy" id="61484"/>
    <lineage>
        <taxon>Eukaryota</taxon>
        <taxon>Metazoa</taxon>
        <taxon>Ecdysozoa</taxon>
        <taxon>Arthropoda</taxon>
        <taxon>Hexapoda</taxon>
        <taxon>Insecta</taxon>
        <taxon>Pterygota</taxon>
        <taxon>Neoptera</taxon>
        <taxon>Polyneoptera</taxon>
        <taxon>Phasmatodea</taxon>
        <taxon>Timematodea</taxon>
        <taxon>Timematoidea</taxon>
        <taxon>Timematidae</taxon>
        <taxon>Timema</taxon>
    </lineage>
</organism>
<reference evidence="7" key="1">
    <citation type="submission" date="2020-11" db="EMBL/GenBank/DDBJ databases">
        <authorList>
            <person name="Tran Van P."/>
        </authorList>
    </citation>
    <scope>NUCLEOTIDE SEQUENCE</scope>
</reference>
<dbReference type="GO" id="GO:0005681">
    <property type="term" value="C:spliceosomal complex"/>
    <property type="evidence" value="ECO:0007669"/>
    <property type="project" value="TreeGrafter"/>
</dbReference>
<keyword evidence="6" id="KW-0175">Coiled coil</keyword>
<evidence type="ECO:0000256" key="6">
    <source>
        <dbReference type="SAM" id="Coils"/>
    </source>
</evidence>
<dbReference type="GO" id="GO:0005737">
    <property type="term" value="C:cytoplasm"/>
    <property type="evidence" value="ECO:0007669"/>
    <property type="project" value="UniProtKB-SubCell"/>
</dbReference>
<dbReference type="EMBL" id="OE007261">
    <property type="protein sequence ID" value="CAD7463105.1"/>
    <property type="molecule type" value="Genomic_DNA"/>
</dbReference>